<evidence type="ECO:0000256" key="2">
    <source>
        <dbReference type="SAM" id="Phobius"/>
    </source>
</evidence>
<evidence type="ECO:0000256" key="1">
    <source>
        <dbReference type="SAM" id="MobiDB-lite"/>
    </source>
</evidence>
<dbReference type="RefSeq" id="WP_203773390.1">
    <property type="nucleotide sequence ID" value="NZ_BAAAYJ010000093.1"/>
</dbReference>
<feature type="transmembrane region" description="Helical" evidence="2">
    <location>
        <begin position="231"/>
        <end position="253"/>
    </location>
</feature>
<keyword evidence="2" id="KW-0472">Membrane</keyword>
<feature type="transmembrane region" description="Helical" evidence="2">
    <location>
        <begin position="296"/>
        <end position="326"/>
    </location>
</feature>
<protein>
    <submittedName>
        <fullName evidence="3">Uncharacterized protein</fullName>
    </submittedName>
</protein>
<keyword evidence="4" id="KW-1185">Reference proteome</keyword>
<feature type="compositionally biased region" description="Pro residues" evidence="1">
    <location>
        <begin position="383"/>
        <end position="393"/>
    </location>
</feature>
<accession>A0A919JMY3</accession>
<evidence type="ECO:0000313" key="4">
    <source>
        <dbReference type="Proteomes" id="UP000647172"/>
    </source>
</evidence>
<gene>
    <name evidence="3" type="ORF">Ani05nite_57040</name>
</gene>
<name>A0A919JMY3_9ACTN</name>
<feature type="region of interest" description="Disordered" evidence="1">
    <location>
        <begin position="376"/>
        <end position="398"/>
    </location>
</feature>
<dbReference type="Proteomes" id="UP000647172">
    <property type="component" value="Unassembled WGS sequence"/>
</dbReference>
<dbReference type="EMBL" id="BOMQ01000065">
    <property type="protein sequence ID" value="GIE52170.1"/>
    <property type="molecule type" value="Genomic_DNA"/>
</dbReference>
<reference evidence="3" key="1">
    <citation type="submission" date="2021-01" db="EMBL/GenBank/DDBJ databases">
        <title>Whole genome shotgun sequence of Actinoplanes nipponensis NBRC 14063.</title>
        <authorList>
            <person name="Komaki H."/>
            <person name="Tamura T."/>
        </authorList>
    </citation>
    <scope>NUCLEOTIDE SEQUENCE</scope>
    <source>
        <strain evidence="3">NBRC 14063</strain>
    </source>
</reference>
<feature type="transmembrane region" description="Helical" evidence="2">
    <location>
        <begin position="64"/>
        <end position="84"/>
    </location>
</feature>
<evidence type="ECO:0000313" key="3">
    <source>
        <dbReference type="EMBL" id="GIE52170.1"/>
    </source>
</evidence>
<organism evidence="3 4">
    <name type="scientific">Actinoplanes nipponensis</name>
    <dbReference type="NCBI Taxonomy" id="135950"/>
    <lineage>
        <taxon>Bacteria</taxon>
        <taxon>Bacillati</taxon>
        <taxon>Actinomycetota</taxon>
        <taxon>Actinomycetes</taxon>
        <taxon>Micromonosporales</taxon>
        <taxon>Micromonosporaceae</taxon>
        <taxon>Actinoplanes</taxon>
    </lineage>
</organism>
<dbReference type="AlphaFoldDB" id="A0A919JMY3"/>
<sequence>MSADLGRAYRRLLRAYPRGPRRDELLDTLLDAASPGQRRPTAREAVNLIRYGLRARLGYPRTSTVVVLSVLAALAGAYFGGAAAHRLGLEFFSATPPAAVTAELTRTVFPGQHVWGGGEAEPIVEQGDGEGIEYGYVTYWLRHRDATTRDVPGYSTAAVDRLTAAGWEVHDYLYEPPTPMVDRGESSGATFWATRDGLVVGYANYLYSGMPAYDGDGGLTLTVRQETPPRLLWIARAGALLGFVLTWFLAAWVSRRFWAAEYSGGLPGSLTVMALVLLLPAMTLTPVPDVPGDAPWWGGLVGLGSGFLPVAAVPVVLLLLGALLLGPSPWKSVLGRGVAYLRRRPRAAGGTLLALTLLLVAGFLLPAPWSATATPPLARPDCRPAPGPPPAAPPGEVAGSRAARVYVDPSSTPDQRNLITAAIRRSWAGSDSGLIWDPASPEFRAEYCDGAEVPAAAVAGLPYFFAVELNVATDYPALLQEVDGMPGVVTVRQVRD</sequence>
<feature type="transmembrane region" description="Helical" evidence="2">
    <location>
        <begin position="265"/>
        <end position="284"/>
    </location>
</feature>
<proteinExistence type="predicted"/>
<keyword evidence="2" id="KW-0812">Transmembrane</keyword>
<keyword evidence="2" id="KW-1133">Transmembrane helix</keyword>
<feature type="transmembrane region" description="Helical" evidence="2">
    <location>
        <begin position="347"/>
        <end position="369"/>
    </location>
</feature>
<comment type="caution">
    <text evidence="3">The sequence shown here is derived from an EMBL/GenBank/DDBJ whole genome shotgun (WGS) entry which is preliminary data.</text>
</comment>